<sequence>MERALGKQKKYEACKSLSSAGFLNLNLFGCGKFNVNPKLDIFRREGTYFTPSSAGFAHSSGTKHHPGTKGHPGSKGVHSKPGVHGAAGNCAVHISKSSCPDFSRAGLVNIDLLGCLDVYVSPTVKIGQGINDFFNNHH</sequence>
<dbReference type="Proteomes" id="UP000077671">
    <property type="component" value="Unassembled WGS sequence"/>
</dbReference>
<comment type="caution">
    <text evidence="1">The sequence shown here is derived from an EMBL/GenBank/DDBJ whole genome shotgun (WGS) entry which is preliminary data.</text>
</comment>
<reference evidence="1" key="2">
    <citation type="journal article" date="2019" name="IMA Fungus">
        <title>Genome sequencing and comparison of five Tilletia species to identify candidate genes for the detection of regulated species infecting wheat.</title>
        <authorList>
            <person name="Nguyen H.D.T."/>
            <person name="Sultana T."/>
            <person name="Kesanakurti P."/>
            <person name="Hambleton S."/>
        </authorList>
    </citation>
    <scope>NUCLEOTIDE SEQUENCE</scope>
    <source>
        <strain evidence="1">DAOMC 238032</strain>
    </source>
</reference>
<dbReference type="AlphaFoldDB" id="A0A177T0P3"/>
<accession>A0A177T0P3</accession>
<evidence type="ECO:0000313" key="2">
    <source>
        <dbReference type="Proteomes" id="UP000077671"/>
    </source>
</evidence>
<proteinExistence type="predicted"/>
<name>A0A177T0P3_9BASI</name>
<dbReference type="EMBL" id="LWDD02000900">
    <property type="protein sequence ID" value="KAE8255569.1"/>
    <property type="molecule type" value="Genomic_DNA"/>
</dbReference>
<organism evidence="1 2">
    <name type="scientific">Tilletia caries</name>
    <name type="common">wheat bunt fungus</name>
    <dbReference type="NCBI Taxonomy" id="13290"/>
    <lineage>
        <taxon>Eukaryota</taxon>
        <taxon>Fungi</taxon>
        <taxon>Dikarya</taxon>
        <taxon>Basidiomycota</taxon>
        <taxon>Ustilaginomycotina</taxon>
        <taxon>Exobasidiomycetes</taxon>
        <taxon>Tilletiales</taxon>
        <taxon>Tilletiaceae</taxon>
        <taxon>Tilletia</taxon>
    </lineage>
</organism>
<gene>
    <name evidence="1" type="ORF">A4X03_0g5538</name>
</gene>
<evidence type="ECO:0000313" key="1">
    <source>
        <dbReference type="EMBL" id="KAE8255569.1"/>
    </source>
</evidence>
<protein>
    <submittedName>
        <fullName evidence="1">Uncharacterized protein</fullName>
    </submittedName>
</protein>
<reference evidence="1" key="1">
    <citation type="submission" date="2016-04" db="EMBL/GenBank/DDBJ databases">
        <authorList>
            <person name="Nguyen H.D."/>
            <person name="Kesanakurti P."/>
            <person name="Cullis J."/>
            <person name="Levesque C.A."/>
            <person name="Hambleton S."/>
        </authorList>
    </citation>
    <scope>NUCLEOTIDE SEQUENCE</scope>
    <source>
        <strain evidence="1">DAOMC 238032</strain>
    </source>
</reference>